<proteinExistence type="predicted"/>
<dbReference type="AlphaFoldDB" id="A0A6V8R1P9"/>
<evidence type="ECO:0000313" key="2">
    <source>
        <dbReference type="EMBL" id="GFP58991.1"/>
    </source>
</evidence>
<keyword evidence="1" id="KW-0732">Signal</keyword>
<dbReference type="OrthoDB" id="5133123at2759"/>
<evidence type="ECO:0000313" key="3">
    <source>
        <dbReference type="Proteomes" id="UP000517252"/>
    </source>
</evidence>
<feature type="signal peptide" evidence="1">
    <location>
        <begin position="1"/>
        <end position="17"/>
    </location>
</feature>
<sequence length="113" mass="12148">MRSSSFIISSIISTAIAAEIKVNYYSDGGCSDYMITVTPPADWSCYNYDWTGQNSVGVASSTYPNGTPICTYYVFADCQGASQTESGVHNNCASNWGHGFLSMSCGIEHGLKE</sequence>
<name>A0A6V8R1P9_TRIAP</name>
<reference evidence="2 3" key="1">
    <citation type="submission" date="2020-07" db="EMBL/GenBank/DDBJ databases">
        <title>Trichoderma asperellum IC-1 whole genome shotgun sequence.</title>
        <authorList>
            <person name="Kanamasa S."/>
            <person name="Takahashi H."/>
        </authorList>
    </citation>
    <scope>NUCLEOTIDE SEQUENCE [LARGE SCALE GENOMIC DNA]</scope>
    <source>
        <strain evidence="2 3">IC-1</strain>
    </source>
</reference>
<dbReference type="EMBL" id="BLZH01000011">
    <property type="protein sequence ID" value="GFP58991.1"/>
    <property type="molecule type" value="Genomic_DNA"/>
</dbReference>
<feature type="chain" id="PRO_5028151403" description="Small secreted protein" evidence="1">
    <location>
        <begin position="18"/>
        <end position="113"/>
    </location>
</feature>
<evidence type="ECO:0008006" key="4">
    <source>
        <dbReference type="Google" id="ProtNLM"/>
    </source>
</evidence>
<evidence type="ECO:0000256" key="1">
    <source>
        <dbReference type="SAM" id="SignalP"/>
    </source>
</evidence>
<organism evidence="2 3">
    <name type="scientific">Trichoderma asperellum</name>
    <name type="common">Filamentous fungus</name>
    <dbReference type="NCBI Taxonomy" id="101201"/>
    <lineage>
        <taxon>Eukaryota</taxon>
        <taxon>Fungi</taxon>
        <taxon>Dikarya</taxon>
        <taxon>Ascomycota</taxon>
        <taxon>Pezizomycotina</taxon>
        <taxon>Sordariomycetes</taxon>
        <taxon>Hypocreomycetidae</taxon>
        <taxon>Hypocreales</taxon>
        <taxon>Hypocreaceae</taxon>
        <taxon>Trichoderma</taxon>
    </lineage>
</organism>
<dbReference type="Proteomes" id="UP000517252">
    <property type="component" value="Unassembled WGS sequence"/>
</dbReference>
<gene>
    <name evidence="2" type="ORF">TASIC1_0011035800</name>
</gene>
<accession>A0A6V8R1P9</accession>
<comment type="caution">
    <text evidence="2">The sequence shown here is derived from an EMBL/GenBank/DDBJ whole genome shotgun (WGS) entry which is preliminary data.</text>
</comment>
<protein>
    <recommendedName>
        <fullName evidence="4">Small secreted protein</fullName>
    </recommendedName>
</protein>